<reference evidence="1 2" key="1">
    <citation type="journal article" date="2015" name="Mol. Plant Microbe Interact.">
        <title>Genome, transcriptome, and functional analyses of Penicillium expansum provide new insights into secondary metabolism and pathogenicity.</title>
        <authorList>
            <person name="Ballester A.R."/>
            <person name="Marcet-Houben M."/>
            <person name="Levin E."/>
            <person name="Sela N."/>
            <person name="Selma-Lazaro C."/>
            <person name="Carmona L."/>
            <person name="Wisniewski M."/>
            <person name="Droby S."/>
            <person name="Gonzalez-Candelas L."/>
            <person name="Gabaldon T."/>
        </authorList>
    </citation>
    <scope>NUCLEOTIDE SEQUENCE [LARGE SCALE GENOMIC DNA]</scope>
    <source>
        <strain evidence="1 2">PHI-1</strain>
    </source>
</reference>
<keyword evidence="2" id="KW-1185">Reference proteome</keyword>
<dbReference type="HOGENOM" id="CLU_2831951_0_0_1"/>
<accession>A0A0A2KFK0</accession>
<dbReference type="PhylomeDB" id="A0A0A2KFK0"/>
<evidence type="ECO:0000313" key="2">
    <source>
        <dbReference type="Proteomes" id="UP000030104"/>
    </source>
</evidence>
<name>A0A0A2KFK0_PENIT</name>
<dbReference type="EMBL" id="JQGA01001398">
    <property type="protein sequence ID" value="KGO66594.1"/>
    <property type="molecule type" value="Genomic_DNA"/>
</dbReference>
<comment type="caution">
    <text evidence="1">The sequence shown here is derived from an EMBL/GenBank/DDBJ whole genome shotgun (WGS) entry which is preliminary data.</text>
</comment>
<proteinExistence type="predicted"/>
<dbReference type="OrthoDB" id="4352628at2759"/>
<organism evidence="1 2">
    <name type="scientific">Penicillium italicum</name>
    <name type="common">Blue mold</name>
    <dbReference type="NCBI Taxonomy" id="40296"/>
    <lineage>
        <taxon>Eukaryota</taxon>
        <taxon>Fungi</taxon>
        <taxon>Dikarya</taxon>
        <taxon>Ascomycota</taxon>
        <taxon>Pezizomycotina</taxon>
        <taxon>Eurotiomycetes</taxon>
        <taxon>Eurotiomycetidae</taxon>
        <taxon>Eurotiales</taxon>
        <taxon>Aspergillaceae</taxon>
        <taxon>Penicillium</taxon>
    </lineage>
</organism>
<protein>
    <submittedName>
        <fullName evidence="1">Uncharacterized protein</fullName>
    </submittedName>
</protein>
<dbReference type="Proteomes" id="UP000030104">
    <property type="component" value="Unassembled WGS sequence"/>
</dbReference>
<dbReference type="AlphaFoldDB" id="A0A0A2KFK0"/>
<sequence length="66" mass="7402">MQEPHGGKWGCARGSLWTITGTGLNYSPGGYDKRALPIPGALVSKQRKMWNVVDDGRWMEVDEIKR</sequence>
<evidence type="ECO:0000313" key="1">
    <source>
        <dbReference type="EMBL" id="KGO66594.1"/>
    </source>
</evidence>
<gene>
    <name evidence="1" type="ORF">PITC_079660</name>
</gene>